<gene>
    <name evidence="6" type="ORF">SAMN06295998_104237</name>
</gene>
<keyword evidence="2 4" id="KW-0479">Metal-binding</keyword>
<dbReference type="PANTHER" id="PTHR35008:SF8">
    <property type="entry name" value="ALCOHOL DEHYDROGENASE CYTOCHROME C SUBUNIT"/>
    <property type="match status" value="1"/>
</dbReference>
<dbReference type="PANTHER" id="PTHR35008">
    <property type="entry name" value="BLL4482 PROTEIN-RELATED"/>
    <property type="match status" value="1"/>
</dbReference>
<dbReference type="SUPFAM" id="SSF46626">
    <property type="entry name" value="Cytochrome c"/>
    <property type="match status" value="2"/>
</dbReference>
<sequence length="299" mass="32340">MIRRFIRLLLLAALVAAGFAFWMTRAVPLDEDALAGVEGDVENGQRVFTAAGCASCHAAPDTKGDDKLVLAGGQKFPSNFGTFIAPNISPDPTEGIGDWTAAEFASAVMQGVSPEGQHYYPAFPYGAYTKMKKQDLADLWAYMQTLPASDTASQPHDVGFPFNIRRALGGWKLLFMDDNWVLKNAPSEQVTRGRYLVEALAHCGECHTPRNMLGGMDTSRWLAGAPNPSGKGRIPGIAPGAFKWTEGEITYYLETGFTPDFDSVGGHMVAVVENMAELTEGDRQAIAAYLKSVPEQPSE</sequence>
<dbReference type="AlphaFoldDB" id="A0A1W2BPR7"/>
<reference evidence="6 7" key="1">
    <citation type="submission" date="2017-04" db="EMBL/GenBank/DDBJ databases">
        <authorList>
            <person name="Afonso C.L."/>
            <person name="Miller P.J."/>
            <person name="Scott M.A."/>
            <person name="Spackman E."/>
            <person name="Goraichik I."/>
            <person name="Dimitrov K.M."/>
            <person name="Suarez D.L."/>
            <person name="Swayne D.E."/>
        </authorList>
    </citation>
    <scope>NUCLEOTIDE SEQUENCE [LARGE SCALE GENOMIC DNA]</scope>
    <source>
        <strain evidence="6 7">CGMCC 1.12644</strain>
    </source>
</reference>
<dbReference type="GO" id="GO:0009055">
    <property type="term" value="F:electron transfer activity"/>
    <property type="evidence" value="ECO:0007669"/>
    <property type="project" value="InterPro"/>
</dbReference>
<evidence type="ECO:0000256" key="2">
    <source>
        <dbReference type="ARBA" id="ARBA00022723"/>
    </source>
</evidence>
<dbReference type="GO" id="GO:0046872">
    <property type="term" value="F:metal ion binding"/>
    <property type="evidence" value="ECO:0007669"/>
    <property type="project" value="UniProtKB-KW"/>
</dbReference>
<accession>A0A1W2BPR7</accession>
<dbReference type="STRING" id="1387277.SAMN06295998_104237"/>
<dbReference type="EMBL" id="FWYD01000004">
    <property type="protein sequence ID" value="SMC74890.1"/>
    <property type="molecule type" value="Genomic_DNA"/>
</dbReference>
<dbReference type="Proteomes" id="UP000192330">
    <property type="component" value="Unassembled WGS sequence"/>
</dbReference>
<evidence type="ECO:0000259" key="5">
    <source>
        <dbReference type="PROSITE" id="PS51007"/>
    </source>
</evidence>
<organism evidence="6 7">
    <name type="scientific">Primorskyibacter flagellatus</name>
    <dbReference type="NCBI Taxonomy" id="1387277"/>
    <lineage>
        <taxon>Bacteria</taxon>
        <taxon>Pseudomonadati</taxon>
        <taxon>Pseudomonadota</taxon>
        <taxon>Alphaproteobacteria</taxon>
        <taxon>Rhodobacterales</taxon>
        <taxon>Roseobacteraceae</taxon>
        <taxon>Primorskyibacter</taxon>
    </lineage>
</organism>
<evidence type="ECO:0000313" key="6">
    <source>
        <dbReference type="EMBL" id="SMC74890.1"/>
    </source>
</evidence>
<name>A0A1W2BPR7_9RHOB</name>
<dbReference type="GO" id="GO:0020037">
    <property type="term" value="F:heme binding"/>
    <property type="evidence" value="ECO:0007669"/>
    <property type="project" value="InterPro"/>
</dbReference>
<evidence type="ECO:0000256" key="3">
    <source>
        <dbReference type="ARBA" id="ARBA00023004"/>
    </source>
</evidence>
<dbReference type="PROSITE" id="PS51007">
    <property type="entry name" value="CYTC"/>
    <property type="match status" value="2"/>
</dbReference>
<dbReference type="InterPro" id="IPR051459">
    <property type="entry name" value="Cytochrome_c-type_DH"/>
</dbReference>
<proteinExistence type="predicted"/>
<evidence type="ECO:0000313" key="7">
    <source>
        <dbReference type="Proteomes" id="UP000192330"/>
    </source>
</evidence>
<keyword evidence="1 4" id="KW-0349">Heme</keyword>
<keyword evidence="7" id="KW-1185">Reference proteome</keyword>
<dbReference type="InterPro" id="IPR009056">
    <property type="entry name" value="Cyt_c-like_dom"/>
</dbReference>
<feature type="domain" description="Cytochrome c" evidence="5">
    <location>
        <begin position="188"/>
        <end position="294"/>
    </location>
</feature>
<keyword evidence="3 4" id="KW-0408">Iron</keyword>
<dbReference type="Pfam" id="PF00034">
    <property type="entry name" value="Cytochrom_C"/>
    <property type="match status" value="1"/>
</dbReference>
<dbReference type="InterPro" id="IPR036909">
    <property type="entry name" value="Cyt_c-like_dom_sf"/>
</dbReference>
<evidence type="ECO:0000256" key="4">
    <source>
        <dbReference type="PROSITE-ProRule" id="PRU00433"/>
    </source>
</evidence>
<feature type="domain" description="Cytochrome c" evidence="5">
    <location>
        <begin position="39"/>
        <end position="147"/>
    </location>
</feature>
<evidence type="ECO:0000256" key="1">
    <source>
        <dbReference type="ARBA" id="ARBA00022617"/>
    </source>
</evidence>
<dbReference type="Gene3D" id="1.10.760.10">
    <property type="entry name" value="Cytochrome c-like domain"/>
    <property type="match status" value="2"/>
</dbReference>
<protein>
    <submittedName>
        <fullName evidence="6">Cytochrome c, mono-and diheme variants</fullName>
    </submittedName>
</protein>